<evidence type="ECO:0000313" key="3">
    <source>
        <dbReference type="EMBL" id="EXK24848.1"/>
    </source>
</evidence>
<reference evidence="3" key="2">
    <citation type="submission" date="2012-05" db="EMBL/GenBank/DDBJ databases">
        <title>Annotation of the Genome Sequence of Fusarium oxysporum f. sp. melonis 26406.</title>
        <authorList>
            <consortium name="The Broad Institute Genomics Platform"/>
            <person name="Ma L.-J."/>
            <person name="Corby-Kistler H."/>
            <person name="Broz K."/>
            <person name="Gale L.R."/>
            <person name="Jonkers W."/>
            <person name="O'Donnell K."/>
            <person name="Ploetz R."/>
            <person name="Steinberg C."/>
            <person name="Schwartz D.C."/>
            <person name="VanEtten H."/>
            <person name="Zhou S."/>
            <person name="Young S.K."/>
            <person name="Zeng Q."/>
            <person name="Gargeya S."/>
            <person name="Fitzgerald M."/>
            <person name="Abouelleil A."/>
            <person name="Alvarado L."/>
            <person name="Chapman S.B."/>
            <person name="Gainer-Dewar J."/>
            <person name="Goldberg J."/>
            <person name="Griggs A."/>
            <person name="Gujja S."/>
            <person name="Hansen M."/>
            <person name="Howarth C."/>
            <person name="Imamovic A."/>
            <person name="Ireland A."/>
            <person name="Larimer J."/>
            <person name="McCowan C."/>
            <person name="Murphy C."/>
            <person name="Pearson M."/>
            <person name="Poon T.W."/>
            <person name="Priest M."/>
            <person name="Roberts A."/>
            <person name="Saif S."/>
            <person name="Shea T."/>
            <person name="Sykes S."/>
            <person name="Wortman J."/>
            <person name="Nusbaum C."/>
            <person name="Birren B."/>
        </authorList>
    </citation>
    <scope>NUCLEOTIDE SEQUENCE</scope>
    <source>
        <strain evidence="3">26406</strain>
    </source>
</reference>
<accession>W9Z9A0</accession>
<dbReference type="AlphaFoldDB" id="W9Z9A0"/>
<dbReference type="InterPro" id="IPR045247">
    <property type="entry name" value="Oye-like"/>
</dbReference>
<dbReference type="Gene3D" id="3.20.20.70">
    <property type="entry name" value="Aldolase class I"/>
    <property type="match status" value="1"/>
</dbReference>
<dbReference type="EMBL" id="JH659445">
    <property type="protein sequence ID" value="EXK24848.1"/>
    <property type="molecule type" value="Genomic_DNA"/>
</dbReference>
<dbReference type="InterPro" id="IPR001155">
    <property type="entry name" value="OxRdtase_FMN_N"/>
</dbReference>
<gene>
    <name evidence="3" type="ORF">FOMG_18452</name>
</gene>
<dbReference type="Pfam" id="PF00724">
    <property type="entry name" value="Oxidored_FMN"/>
    <property type="match status" value="1"/>
</dbReference>
<organism evidence="3">
    <name type="scientific">Fusarium oxysporum f. sp. melonis 26406</name>
    <dbReference type="NCBI Taxonomy" id="1089452"/>
    <lineage>
        <taxon>Eukaryota</taxon>
        <taxon>Fungi</taxon>
        <taxon>Dikarya</taxon>
        <taxon>Ascomycota</taxon>
        <taxon>Pezizomycotina</taxon>
        <taxon>Sordariomycetes</taxon>
        <taxon>Hypocreomycetidae</taxon>
        <taxon>Hypocreales</taxon>
        <taxon>Nectriaceae</taxon>
        <taxon>Fusarium</taxon>
        <taxon>Fusarium oxysporum species complex</taxon>
    </lineage>
</organism>
<keyword evidence="1" id="KW-0285">Flavoprotein</keyword>
<dbReference type="PANTHER" id="PTHR22893">
    <property type="entry name" value="NADH OXIDOREDUCTASE-RELATED"/>
    <property type="match status" value="1"/>
</dbReference>
<name>W9Z9A0_FUSOX</name>
<dbReference type="PANTHER" id="PTHR22893:SF91">
    <property type="entry name" value="NADPH DEHYDROGENASE 2-RELATED"/>
    <property type="match status" value="1"/>
</dbReference>
<feature type="domain" description="NADH:flavin oxidoreductase/NADH oxidase N-terminal" evidence="2">
    <location>
        <begin position="7"/>
        <end position="166"/>
    </location>
</feature>
<reference evidence="3" key="1">
    <citation type="submission" date="2012-04" db="EMBL/GenBank/DDBJ databases">
        <title>The Genome Sequence of Fusarium oxysporum melonis.</title>
        <authorList>
            <consortium name="The Broad Institute Genome Sequencing Platform"/>
            <person name="Ma L.-J."/>
            <person name="Gale L.R."/>
            <person name="Schwartz D.C."/>
            <person name="Zhou S."/>
            <person name="Corby-Kistler H."/>
            <person name="Young S.K."/>
            <person name="Zeng Q."/>
            <person name="Gargeya S."/>
            <person name="Fitzgerald M."/>
            <person name="Haas B."/>
            <person name="Abouelleil A."/>
            <person name="Alvarado L."/>
            <person name="Arachchi H.M."/>
            <person name="Berlin A."/>
            <person name="Brown A."/>
            <person name="Chapman S.B."/>
            <person name="Chen Z."/>
            <person name="Dunbar C."/>
            <person name="Freedman E."/>
            <person name="Gearin G."/>
            <person name="Goldberg J."/>
            <person name="Griggs A."/>
            <person name="Gujja S."/>
            <person name="Heiman D."/>
            <person name="Howarth C."/>
            <person name="Larson L."/>
            <person name="Lui A."/>
            <person name="MacDonald P.J.P."/>
            <person name="Montmayeur A."/>
            <person name="Murphy C."/>
            <person name="Neiman D."/>
            <person name="Pearson M."/>
            <person name="Priest M."/>
            <person name="Roberts A."/>
            <person name="Saif S."/>
            <person name="Shea T."/>
            <person name="Shenoy N."/>
            <person name="Sisk P."/>
            <person name="Stolte C."/>
            <person name="Sykes S."/>
            <person name="Wortman J."/>
            <person name="Nusbaum C."/>
            <person name="Birren B."/>
        </authorList>
    </citation>
    <scope>NUCLEOTIDE SEQUENCE</scope>
    <source>
        <strain evidence="3">26406</strain>
    </source>
</reference>
<evidence type="ECO:0000256" key="1">
    <source>
        <dbReference type="ARBA" id="ARBA00022630"/>
    </source>
</evidence>
<dbReference type="HOGENOM" id="CLU_012153_8_0_1"/>
<dbReference type="GO" id="GO:0010181">
    <property type="term" value="F:FMN binding"/>
    <property type="evidence" value="ECO:0007669"/>
    <property type="project" value="InterPro"/>
</dbReference>
<protein>
    <recommendedName>
        <fullName evidence="2">NADH:flavin oxidoreductase/NADH oxidase N-terminal domain-containing protein</fullName>
    </recommendedName>
</protein>
<evidence type="ECO:0000259" key="2">
    <source>
        <dbReference type="Pfam" id="PF00724"/>
    </source>
</evidence>
<dbReference type="VEuPathDB" id="FungiDB:FOMG_18452"/>
<dbReference type="GO" id="GO:0016491">
    <property type="term" value="F:oxidoreductase activity"/>
    <property type="evidence" value="ECO:0007669"/>
    <property type="project" value="InterPro"/>
</dbReference>
<dbReference type="SUPFAM" id="SSF51395">
    <property type="entry name" value="FMN-linked oxidoreductases"/>
    <property type="match status" value="1"/>
</dbReference>
<dbReference type="InterPro" id="IPR013785">
    <property type="entry name" value="Aldolase_TIM"/>
</dbReference>
<dbReference type="Proteomes" id="UP000030703">
    <property type="component" value="Unassembled WGS sequence"/>
</dbReference>
<proteinExistence type="predicted"/>
<sequence length="192" mass="20930">MTSQTSKLFKPIKVGALDLQHRIVLAPLTRGRADALGVPASYAADYYSQRATPGGLLITEGTFISLEASGRPFSPGIYSKEQIEAWKHVTDAVHAKGAFILCQLWALGRIAEPDLVPAVLSPGSQPFFEDDDVTRKIPDKFTVMSEADIDDFVEYYRQAALNAMEAMSESSLLNGFVSLDGSVPPSLYERTT</sequence>